<sequence>MLSAPLVIGVSFAYLLLLFAVAHWADRRAAQGRSVIASPWVYALSLAVYCTAWTYFGSVGRAATAGVWFLPIYLGPMLAMILAWMVVRKMIRIAKTWRITSIADFIASRYGKSPLLAGLVTLITVVGIVPYIALQLKAISSGYAVLTSPLGQPAVQSAQWWTDSTLYLAIALAGFTIVFGARHLDSTERHEGLVAAIAFESVVKLVAFLAIGLFVSFGLFGNPARLFDQAQSVDELRRLLQFGQGQPFAYAQWLGHTLLAMLSVIFLPRQFQMMVVENVDERHLRRAVWAFPLYLLLINLFVLPIAMGGLLHFGPGQMNPETFVLSLPLSQGHHALALFAFVGGLSAATGMVIVEAIAVSTMVCNDLVMPLLLRMRRFGARASGDLTTLLLTIRRLAILGILLLGYLYFHLAGEAYALVSIGLISFAAVAQFAPALLGGMYWKGGTQGGALTGLLLGFGFWAYTLMLPSLAKSGWLPGDFLAHGLWGLGWLQPEAFLGLVGLDNITHSLFWSLLANLVGYVGVSLWRPPSARETSQALLFVDVFHRASGSRPVFWQGKAQVSALLPLAGRFLGVETAQRLFNEYAQSVGVGHIDQIPADARLVHFVETQLAGAIGSASARVMVASVVEEEALNLDDVMRILDEASQLRAYSHALEDKSRSLERATNELREANEKLKSLDRLKDDFMSSVTHELRTPLTSIRALSELMRDDDHMDLPQRQQFLGIIVTEAERLSRLVNQVLDMAKIEAGHAEWHNTEVDMRKLLEQAAGSMGETYRERGVALELRLPASVAPLWADRDRITQVVLNLLSNAAKYAPRDIGRVVMSLRSVEGGVEVEVQDNGPGIAQDQQTMVFEKFRQVSGDEHYRPGGTGLGLPISRQIVEHFGGRMWLHSSPGQGARFGFFLPRADPTRDNGSHGMAAHEAGIHLTGEQT</sequence>
<feature type="transmembrane region" description="Helical" evidence="13">
    <location>
        <begin position="193"/>
        <end position="220"/>
    </location>
</feature>
<proteinExistence type="inferred from homology"/>
<dbReference type="GO" id="GO:0005886">
    <property type="term" value="C:plasma membrane"/>
    <property type="evidence" value="ECO:0007669"/>
    <property type="project" value="UniProtKB-SubCell"/>
</dbReference>
<keyword evidence="8 15" id="KW-0418">Kinase</keyword>
<keyword evidence="9 13" id="KW-1133">Transmembrane helix</keyword>
<gene>
    <name evidence="15" type="ORF">H010_14076</name>
</gene>
<dbReference type="PANTHER" id="PTHR43711:SF30">
    <property type="entry name" value="HISTIDINE KINASE"/>
    <property type="match status" value="1"/>
</dbReference>
<accession>A0A9X4NUH4</accession>
<dbReference type="PROSITE" id="PS50109">
    <property type="entry name" value="HIS_KIN"/>
    <property type="match status" value="1"/>
</dbReference>
<reference evidence="15" key="1">
    <citation type="submission" date="2013-01" db="EMBL/GenBank/DDBJ databases">
        <title>Genome draft of Hydrogenophaga taeniospiralis 2K1.</title>
        <authorList>
            <person name="Gomila M."/>
            <person name="Lalucat J."/>
        </authorList>
    </citation>
    <scope>NUCLEOTIDE SEQUENCE</scope>
    <source>
        <strain evidence="15">CCUG 15921</strain>
    </source>
</reference>
<dbReference type="InterPro" id="IPR003661">
    <property type="entry name" value="HisK_dim/P_dom"/>
</dbReference>
<feature type="domain" description="Histidine kinase" evidence="14">
    <location>
        <begin position="688"/>
        <end position="907"/>
    </location>
</feature>
<evidence type="ECO:0000313" key="16">
    <source>
        <dbReference type="Proteomes" id="UP001152876"/>
    </source>
</evidence>
<dbReference type="SMART" id="SM00387">
    <property type="entry name" value="HATPase_c"/>
    <property type="match status" value="1"/>
</dbReference>
<dbReference type="InterPro" id="IPR036097">
    <property type="entry name" value="HisK_dim/P_sf"/>
</dbReference>
<feature type="transmembrane region" description="Helical" evidence="13">
    <location>
        <begin position="37"/>
        <end position="56"/>
    </location>
</feature>
<dbReference type="RefSeq" id="WP_068166457.1">
    <property type="nucleotide sequence ID" value="NZ_AOGK01000012.1"/>
</dbReference>
<evidence type="ECO:0000313" key="15">
    <source>
        <dbReference type="EMBL" id="MDG5976389.1"/>
    </source>
</evidence>
<dbReference type="InterPro" id="IPR005467">
    <property type="entry name" value="His_kinase_dom"/>
</dbReference>
<dbReference type="Pfam" id="PF00512">
    <property type="entry name" value="HisKA"/>
    <property type="match status" value="1"/>
</dbReference>
<evidence type="ECO:0000256" key="13">
    <source>
        <dbReference type="SAM" id="Phobius"/>
    </source>
</evidence>
<evidence type="ECO:0000256" key="6">
    <source>
        <dbReference type="ARBA" id="ARBA00022679"/>
    </source>
</evidence>
<keyword evidence="10" id="KW-0902">Two-component regulatory system</keyword>
<keyword evidence="12" id="KW-0175">Coiled coil</keyword>
<dbReference type="InterPro" id="IPR003594">
    <property type="entry name" value="HATPase_dom"/>
</dbReference>
<evidence type="ECO:0000259" key="14">
    <source>
        <dbReference type="PROSITE" id="PS50109"/>
    </source>
</evidence>
<dbReference type="GO" id="GO:0000155">
    <property type="term" value="F:phosphorelay sensor kinase activity"/>
    <property type="evidence" value="ECO:0007669"/>
    <property type="project" value="InterPro"/>
</dbReference>
<evidence type="ECO:0000256" key="10">
    <source>
        <dbReference type="ARBA" id="ARBA00023012"/>
    </source>
</evidence>
<dbReference type="SUPFAM" id="SSF47384">
    <property type="entry name" value="Homodimeric domain of signal transducing histidine kinase"/>
    <property type="match status" value="1"/>
</dbReference>
<dbReference type="PROSITE" id="PS50283">
    <property type="entry name" value="NA_SOLUT_SYMP_3"/>
    <property type="match status" value="1"/>
</dbReference>
<keyword evidence="6" id="KW-0808">Transferase</keyword>
<feature type="transmembrane region" description="Helical" evidence="13">
    <location>
        <begin position="288"/>
        <end position="315"/>
    </location>
</feature>
<keyword evidence="7 13" id="KW-0812">Transmembrane</keyword>
<dbReference type="Pfam" id="PF02518">
    <property type="entry name" value="HATPase_c"/>
    <property type="match status" value="1"/>
</dbReference>
<dbReference type="OrthoDB" id="567977at2"/>
<keyword evidence="11 13" id="KW-0472">Membrane</keyword>
<feature type="transmembrane region" description="Helical" evidence="13">
    <location>
        <begin position="415"/>
        <end position="437"/>
    </location>
</feature>
<evidence type="ECO:0000256" key="12">
    <source>
        <dbReference type="SAM" id="Coils"/>
    </source>
</evidence>
<feature type="transmembrane region" description="Helical" evidence="13">
    <location>
        <begin position="6"/>
        <end position="25"/>
    </location>
</feature>
<evidence type="ECO:0000256" key="9">
    <source>
        <dbReference type="ARBA" id="ARBA00022989"/>
    </source>
</evidence>
<dbReference type="InterPro" id="IPR050736">
    <property type="entry name" value="Sensor_HK_Regulatory"/>
</dbReference>
<comment type="caution">
    <text evidence="15">The sequence shown here is derived from an EMBL/GenBank/DDBJ whole genome shotgun (WGS) entry which is preliminary data.</text>
</comment>
<evidence type="ECO:0000256" key="7">
    <source>
        <dbReference type="ARBA" id="ARBA00022692"/>
    </source>
</evidence>
<name>A0A9X4NUH4_9BURK</name>
<feature type="transmembrane region" description="Helical" evidence="13">
    <location>
        <begin position="115"/>
        <end position="134"/>
    </location>
</feature>
<dbReference type="AlphaFoldDB" id="A0A9X4NUH4"/>
<evidence type="ECO:0000256" key="4">
    <source>
        <dbReference type="ARBA" id="ARBA00012438"/>
    </source>
</evidence>
<dbReference type="CDD" id="cd00082">
    <property type="entry name" value="HisKA"/>
    <property type="match status" value="1"/>
</dbReference>
<evidence type="ECO:0000256" key="2">
    <source>
        <dbReference type="ARBA" id="ARBA00004429"/>
    </source>
</evidence>
<dbReference type="Proteomes" id="UP001152876">
    <property type="component" value="Unassembled WGS sequence"/>
</dbReference>
<dbReference type="SUPFAM" id="SSF55874">
    <property type="entry name" value="ATPase domain of HSP90 chaperone/DNA topoisomerase II/histidine kinase"/>
    <property type="match status" value="1"/>
</dbReference>
<dbReference type="InterPro" id="IPR038377">
    <property type="entry name" value="Na/Glc_symporter_sf"/>
</dbReference>
<evidence type="ECO:0000256" key="11">
    <source>
        <dbReference type="ARBA" id="ARBA00023136"/>
    </source>
</evidence>
<feature type="transmembrane region" description="Helical" evidence="13">
    <location>
        <begin position="68"/>
        <end position="87"/>
    </location>
</feature>
<feature type="transmembrane region" description="Helical" evidence="13">
    <location>
        <begin position="389"/>
        <end position="409"/>
    </location>
</feature>
<dbReference type="PRINTS" id="PR00344">
    <property type="entry name" value="BCTRLSENSOR"/>
</dbReference>
<dbReference type="SMART" id="SM00388">
    <property type="entry name" value="HisKA"/>
    <property type="match status" value="1"/>
</dbReference>
<dbReference type="GO" id="GO:0022857">
    <property type="term" value="F:transmembrane transporter activity"/>
    <property type="evidence" value="ECO:0007669"/>
    <property type="project" value="InterPro"/>
</dbReference>
<comment type="subcellular location">
    <subcellularLocation>
        <location evidence="2">Cell inner membrane</location>
        <topology evidence="2">Multi-pass membrane protein</topology>
    </subcellularLocation>
</comment>
<dbReference type="FunFam" id="3.30.565.10:FF:000006">
    <property type="entry name" value="Sensor histidine kinase WalK"/>
    <property type="match status" value="1"/>
</dbReference>
<protein>
    <recommendedName>
        <fullName evidence="4">histidine kinase</fullName>
        <ecNumber evidence="4">2.7.13.3</ecNumber>
    </recommendedName>
</protein>
<dbReference type="PANTHER" id="PTHR43711">
    <property type="entry name" value="TWO-COMPONENT HISTIDINE KINASE"/>
    <property type="match status" value="1"/>
</dbReference>
<dbReference type="EMBL" id="AOGK01000012">
    <property type="protein sequence ID" value="MDG5976389.1"/>
    <property type="molecule type" value="Genomic_DNA"/>
</dbReference>
<organism evidence="15 16">
    <name type="scientific">Hydrogenophaga taeniospiralis CCUG 15921</name>
    <dbReference type="NCBI Taxonomy" id="1281780"/>
    <lineage>
        <taxon>Bacteria</taxon>
        <taxon>Pseudomonadati</taxon>
        <taxon>Pseudomonadota</taxon>
        <taxon>Betaproteobacteria</taxon>
        <taxon>Burkholderiales</taxon>
        <taxon>Comamonadaceae</taxon>
        <taxon>Hydrogenophaga</taxon>
    </lineage>
</organism>
<dbReference type="Gene3D" id="3.30.565.10">
    <property type="entry name" value="Histidine kinase-like ATPase, C-terminal domain"/>
    <property type="match status" value="1"/>
</dbReference>
<dbReference type="EC" id="2.7.13.3" evidence="4"/>
<feature type="transmembrane region" description="Helical" evidence="13">
    <location>
        <begin position="164"/>
        <end position="181"/>
    </location>
</feature>
<feature type="transmembrane region" description="Helical" evidence="13">
    <location>
        <begin position="248"/>
        <end position="267"/>
    </location>
</feature>
<dbReference type="Gene3D" id="1.20.1730.10">
    <property type="entry name" value="Sodium/glucose cotransporter"/>
    <property type="match status" value="1"/>
</dbReference>
<feature type="coiled-coil region" evidence="12">
    <location>
        <begin position="647"/>
        <end position="688"/>
    </location>
</feature>
<dbReference type="Gene3D" id="1.10.287.130">
    <property type="match status" value="1"/>
</dbReference>
<dbReference type="InterPro" id="IPR036890">
    <property type="entry name" value="HATPase_C_sf"/>
</dbReference>
<feature type="transmembrane region" description="Helical" evidence="13">
    <location>
        <begin position="335"/>
        <end position="368"/>
    </location>
</feature>
<evidence type="ECO:0000256" key="3">
    <source>
        <dbReference type="ARBA" id="ARBA00006434"/>
    </source>
</evidence>
<dbReference type="CDD" id="cd10322">
    <property type="entry name" value="SLC5sbd"/>
    <property type="match status" value="1"/>
</dbReference>
<keyword evidence="5" id="KW-0597">Phosphoprotein</keyword>
<comment type="catalytic activity">
    <reaction evidence="1">
        <text>ATP + protein L-histidine = ADP + protein N-phospho-L-histidine.</text>
        <dbReference type="EC" id="2.7.13.3"/>
    </reaction>
</comment>
<comment type="similarity">
    <text evidence="3">Belongs to the sodium:solute symporter (SSF) (TC 2.A.21) family.</text>
</comment>
<dbReference type="InterPro" id="IPR004358">
    <property type="entry name" value="Sig_transdc_His_kin-like_C"/>
</dbReference>
<keyword evidence="16" id="KW-1185">Reference proteome</keyword>
<evidence type="ECO:0000256" key="1">
    <source>
        <dbReference type="ARBA" id="ARBA00000085"/>
    </source>
</evidence>
<dbReference type="FunFam" id="1.10.287.130:FF:000001">
    <property type="entry name" value="Two-component sensor histidine kinase"/>
    <property type="match status" value="1"/>
</dbReference>
<feature type="transmembrane region" description="Helical" evidence="13">
    <location>
        <begin position="509"/>
        <end position="526"/>
    </location>
</feature>
<evidence type="ECO:0000256" key="5">
    <source>
        <dbReference type="ARBA" id="ARBA00022553"/>
    </source>
</evidence>
<feature type="transmembrane region" description="Helical" evidence="13">
    <location>
        <begin position="480"/>
        <end position="502"/>
    </location>
</feature>
<feature type="transmembrane region" description="Helical" evidence="13">
    <location>
        <begin position="449"/>
        <end position="468"/>
    </location>
</feature>
<evidence type="ECO:0000256" key="8">
    <source>
        <dbReference type="ARBA" id="ARBA00022777"/>
    </source>
</evidence>
<dbReference type="InterPro" id="IPR001734">
    <property type="entry name" value="Na/solute_symporter"/>
</dbReference>